<dbReference type="AlphaFoldDB" id="A0A103XMK9"/>
<name>A0A103XMK9_CYNCS</name>
<comment type="caution">
    <text evidence="3">The sequence shown here is derived from an EMBL/GenBank/DDBJ whole genome shotgun (WGS) entry which is preliminary data.</text>
</comment>
<evidence type="ECO:0000256" key="2">
    <source>
        <dbReference type="SAM" id="Phobius"/>
    </source>
</evidence>
<proteinExistence type="predicted"/>
<dbReference type="EMBL" id="LEKV01004751">
    <property type="protein sequence ID" value="KVH93543.1"/>
    <property type="molecule type" value="Genomic_DNA"/>
</dbReference>
<keyword evidence="4" id="KW-1185">Reference proteome</keyword>
<keyword evidence="2" id="KW-0812">Transmembrane</keyword>
<gene>
    <name evidence="3" type="ORF">Ccrd_004404</name>
</gene>
<evidence type="ECO:0000313" key="4">
    <source>
        <dbReference type="Proteomes" id="UP000243975"/>
    </source>
</evidence>
<sequence>MNGGTPRNQTPTQSLGNGCRSDKNDGFHDLRTKYKLQFYGANYAGNAGLVAALVALLGDKTTKIDKNTIFSTVPPMFPTLPPAPWEP</sequence>
<evidence type="ECO:0000256" key="1">
    <source>
        <dbReference type="SAM" id="MobiDB-lite"/>
    </source>
</evidence>
<protein>
    <submittedName>
        <fullName evidence="3">Uncharacterized protein</fullName>
    </submittedName>
</protein>
<dbReference type="OMA" id="GESHHNP"/>
<feature type="compositionally biased region" description="Polar residues" evidence="1">
    <location>
        <begin position="1"/>
        <end position="16"/>
    </location>
</feature>
<accession>A0A103XMK9</accession>
<keyword evidence="2" id="KW-0472">Membrane</keyword>
<keyword evidence="2" id="KW-1133">Transmembrane helix</keyword>
<dbReference type="Gramene" id="KVH93543">
    <property type="protein sequence ID" value="KVH93543"/>
    <property type="gene ID" value="Ccrd_004404"/>
</dbReference>
<feature type="transmembrane region" description="Helical" evidence="2">
    <location>
        <begin position="36"/>
        <end position="57"/>
    </location>
</feature>
<feature type="region of interest" description="Disordered" evidence="1">
    <location>
        <begin position="1"/>
        <end position="23"/>
    </location>
</feature>
<organism evidence="3 4">
    <name type="scientific">Cynara cardunculus var. scolymus</name>
    <name type="common">Globe artichoke</name>
    <name type="synonym">Cynara scolymus</name>
    <dbReference type="NCBI Taxonomy" id="59895"/>
    <lineage>
        <taxon>Eukaryota</taxon>
        <taxon>Viridiplantae</taxon>
        <taxon>Streptophyta</taxon>
        <taxon>Embryophyta</taxon>
        <taxon>Tracheophyta</taxon>
        <taxon>Spermatophyta</taxon>
        <taxon>Magnoliopsida</taxon>
        <taxon>eudicotyledons</taxon>
        <taxon>Gunneridae</taxon>
        <taxon>Pentapetalae</taxon>
        <taxon>asterids</taxon>
        <taxon>campanulids</taxon>
        <taxon>Asterales</taxon>
        <taxon>Asteraceae</taxon>
        <taxon>Carduoideae</taxon>
        <taxon>Cardueae</taxon>
        <taxon>Carduinae</taxon>
        <taxon>Cynara</taxon>
    </lineage>
</organism>
<evidence type="ECO:0000313" key="3">
    <source>
        <dbReference type="EMBL" id="KVH93543.1"/>
    </source>
</evidence>
<dbReference type="Proteomes" id="UP000243975">
    <property type="component" value="Unassembled WGS sequence"/>
</dbReference>
<reference evidence="3 4" key="1">
    <citation type="journal article" date="2016" name="Sci. Rep.">
        <title>The genome sequence of the outbreeding globe artichoke constructed de novo incorporating a phase-aware low-pass sequencing strategy of F1 progeny.</title>
        <authorList>
            <person name="Scaglione D."/>
            <person name="Reyes-Chin-Wo S."/>
            <person name="Acquadro A."/>
            <person name="Froenicke L."/>
            <person name="Portis E."/>
            <person name="Beitel C."/>
            <person name="Tirone M."/>
            <person name="Mauro R."/>
            <person name="Lo Monaco A."/>
            <person name="Mauromicale G."/>
            <person name="Faccioli P."/>
            <person name="Cattivelli L."/>
            <person name="Rieseberg L."/>
            <person name="Michelmore R."/>
            <person name="Lanteri S."/>
        </authorList>
    </citation>
    <scope>NUCLEOTIDE SEQUENCE [LARGE SCALE GENOMIC DNA]</scope>
    <source>
        <strain evidence="3">2C</strain>
    </source>
</reference>
<dbReference type="STRING" id="59895.A0A103XMK9"/>